<organism evidence="2 3">
    <name type="scientific">Elysia crispata</name>
    <name type="common">lettuce slug</name>
    <dbReference type="NCBI Taxonomy" id="231223"/>
    <lineage>
        <taxon>Eukaryota</taxon>
        <taxon>Metazoa</taxon>
        <taxon>Spiralia</taxon>
        <taxon>Lophotrochozoa</taxon>
        <taxon>Mollusca</taxon>
        <taxon>Gastropoda</taxon>
        <taxon>Heterobranchia</taxon>
        <taxon>Euthyneura</taxon>
        <taxon>Panpulmonata</taxon>
        <taxon>Sacoglossa</taxon>
        <taxon>Placobranchoidea</taxon>
        <taxon>Plakobranchidae</taxon>
        <taxon>Elysia</taxon>
    </lineage>
</organism>
<accession>A0AAE1AVD1</accession>
<dbReference type="EMBL" id="JAWDGP010001095">
    <property type="protein sequence ID" value="KAK3794705.1"/>
    <property type="molecule type" value="Genomic_DNA"/>
</dbReference>
<dbReference type="Proteomes" id="UP001283361">
    <property type="component" value="Unassembled WGS sequence"/>
</dbReference>
<keyword evidence="3" id="KW-1185">Reference proteome</keyword>
<proteinExistence type="predicted"/>
<evidence type="ECO:0000256" key="1">
    <source>
        <dbReference type="SAM" id="MobiDB-lite"/>
    </source>
</evidence>
<protein>
    <submittedName>
        <fullName evidence="2">Uncharacterized protein</fullName>
    </submittedName>
</protein>
<gene>
    <name evidence="2" type="ORF">RRG08_014770</name>
</gene>
<name>A0AAE1AVD1_9GAST</name>
<reference evidence="2" key="1">
    <citation type="journal article" date="2023" name="G3 (Bethesda)">
        <title>A reference genome for the long-term kleptoplast-retaining sea slug Elysia crispata morphotype clarki.</title>
        <authorList>
            <person name="Eastman K.E."/>
            <person name="Pendleton A.L."/>
            <person name="Shaikh M.A."/>
            <person name="Suttiyut T."/>
            <person name="Ogas R."/>
            <person name="Tomko P."/>
            <person name="Gavelis G."/>
            <person name="Widhalm J.R."/>
            <person name="Wisecaver J.H."/>
        </authorList>
    </citation>
    <scope>NUCLEOTIDE SEQUENCE</scope>
    <source>
        <strain evidence="2">ECLA1</strain>
    </source>
</reference>
<evidence type="ECO:0000313" key="3">
    <source>
        <dbReference type="Proteomes" id="UP001283361"/>
    </source>
</evidence>
<sequence length="78" mass="8649">MWNHLVSYFSEEAVSHDRPISMYGRFSQDKSARNADFLQTSSPTVNVTGGATSSRRHNGKTPLYYGSQSHGEPVGDDK</sequence>
<feature type="compositionally biased region" description="Polar residues" evidence="1">
    <location>
        <begin position="37"/>
        <end position="53"/>
    </location>
</feature>
<comment type="caution">
    <text evidence="2">The sequence shown here is derived from an EMBL/GenBank/DDBJ whole genome shotgun (WGS) entry which is preliminary data.</text>
</comment>
<feature type="region of interest" description="Disordered" evidence="1">
    <location>
        <begin position="34"/>
        <end position="78"/>
    </location>
</feature>
<evidence type="ECO:0000313" key="2">
    <source>
        <dbReference type="EMBL" id="KAK3794705.1"/>
    </source>
</evidence>
<dbReference type="AlphaFoldDB" id="A0AAE1AVD1"/>